<feature type="chain" id="PRO_5032454158" description="TIGR04219 family outer membrane beta-barrel protein" evidence="1">
    <location>
        <begin position="22"/>
        <end position="252"/>
    </location>
</feature>
<organism evidence="2 3">
    <name type="scientific">Paraglaciecola mesophila</name>
    <dbReference type="NCBI Taxonomy" id="197222"/>
    <lineage>
        <taxon>Bacteria</taxon>
        <taxon>Pseudomonadati</taxon>
        <taxon>Pseudomonadota</taxon>
        <taxon>Gammaproteobacteria</taxon>
        <taxon>Alteromonadales</taxon>
        <taxon>Alteromonadaceae</taxon>
        <taxon>Paraglaciecola</taxon>
    </lineage>
</organism>
<dbReference type="KEGG" id="pmes:FX988_02370"/>
<feature type="signal peptide" evidence="1">
    <location>
        <begin position="1"/>
        <end position="21"/>
    </location>
</feature>
<name>A0A857JJA0_9ALTE</name>
<dbReference type="InterPro" id="IPR026387">
    <property type="entry name" value="OMP_w_GlyGly"/>
</dbReference>
<sequence>MNKSLCAGALVLALSSFSSQADTLLGVYAGAQAWDMETTGGFSDDNSNVDFNFEDETKGSFYVALEHPVPLLPNIKLQRTGLDTNGQTLLSSSMTYGGELFSANTSVNTNLDLVSTDYIVYYELFDNDLVSFDLGVNAKHLDGDIYLEAQNDATQNAAQDFSGFVPMLYSRVAVGVPFTGLGAYLEGSFLAFDDNTISDYQAAVTYGLLDNIAIDATLQLGYRQLKMELDDLDGIYTDFEFSGAFVGVEVHF</sequence>
<evidence type="ECO:0008006" key="4">
    <source>
        <dbReference type="Google" id="ProtNLM"/>
    </source>
</evidence>
<proteinExistence type="predicted"/>
<dbReference type="RefSeq" id="WP_160180030.1">
    <property type="nucleotide sequence ID" value="NZ_CP047656.1"/>
</dbReference>
<dbReference type="NCBIfam" id="TIGR04219">
    <property type="entry name" value="OMP_w_GlyGly"/>
    <property type="match status" value="1"/>
</dbReference>
<reference evidence="2 3" key="1">
    <citation type="submission" date="2019-12" db="EMBL/GenBank/DDBJ databases">
        <title>Genome sequencing and assembly of endphytes of Porphyra tenera.</title>
        <authorList>
            <person name="Park J.M."/>
            <person name="Shin R."/>
            <person name="Jo S.H."/>
        </authorList>
    </citation>
    <scope>NUCLEOTIDE SEQUENCE [LARGE SCALE GENOMIC DNA]</scope>
    <source>
        <strain evidence="2 3">GPM4</strain>
    </source>
</reference>
<dbReference type="Proteomes" id="UP000464524">
    <property type="component" value="Chromosome"/>
</dbReference>
<accession>A0A857JJA0</accession>
<keyword evidence="3" id="KW-1185">Reference proteome</keyword>
<dbReference type="OrthoDB" id="6708408at2"/>
<dbReference type="AlphaFoldDB" id="A0A857JJA0"/>
<evidence type="ECO:0000256" key="1">
    <source>
        <dbReference type="SAM" id="SignalP"/>
    </source>
</evidence>
<evidence type="ECO:0000313" key="2">
    <source>
        <dbReference type="EMBL" id="QHJ12119.1"/>
    </source>
</evidence>
<gene>
    <name evidence="2" type="ORF">FX988_02370</name>
</gene>
<keyword evidence="1" id="KW-0732">Signal</keyword>
<dbReference type="EMBL" id="CP047656">
    <property type="protein sequence ID" value="QHJ12119.1"/>
    <property type="molecule type" value="Genomic_DNA"/>
</dbReference>
<protein>
    <recommendedName>
        <fullName evidence="4">TIGR04219 family outer membrane beta-barrel protein</fullName>
    </recommendedName>
</protein>
<evidence type="ECO:0000313" key="3">
    <source>
        <dbReference type="Proteomes" id="UP000464524"/>
    </source>
</evidence>